<keyword evidence="1" id="KW-0812">Transmembrane</keyword>
<reference evidence="2 3" key="1">
    <citation type="submission" date="2017-05" db="EMBL/GenBank/DDBJ databases">
        <authorList>
            <person name="Song R."/>
            <person name="Chenine A.L."/>
            <person name="Ruprecht R.M."/>
        </authorList>
    </citation>
    <scope>NUCLEOTIDE SEQUENCE [LARGE SCALE GENOMIC DNA]</scope>
    <source>
        <strain evidence="2 3">CECT 8663</strain>
    </source>
</reference>
<evidence type="ECO:0000313" key="2">
    <source>
        <dbReference type="EMBL" id="SMX44317.1"/>
    </source>
</evidence>
<proteinExistence type="predicted"/>
<name>A0A238KNU9_9RHOB</name>
<accession>A0A238KNU9</accession>
<keyword evidence="1" id="KW-1133">Transmembrane helix</keyword>
<dbReference type="OrthoDB" id="5519326at2"/>
<dbReference type="RefSeq" id="WP_141468107.1">
    <property type="nucleotide sequence ID" value="NZ_CBDIHF020000003.1"/>
</dbReference>
<dbReference type="AlphaFoldDB" id="A0A238KNU9"/>
<keyword evidence="1" id="KW-0472">Membrane</keyword>
<gene>
    <name evidence="2" type="ORF">PEV8663_02843</name>
</gene>
<organism evidence="2 3">
    <name type="scientific">Pelagimonas varians</name>
    <dbReference type="NCBI Taxonomy" id="696760"/>
    <lineage>
        <taxon>Bacteria</taxon>
        <taxon>Pseudomonadati</taxon>
        <taxon>Pseudomonadota</taxon>
        <taxon>Alphaproteobacteria</taxon>
        <taxon>Rhodobacterales</taxon>
        <taxon>Roseobacteraceae</taxon>
        <taxon>Pelagimonas</taxon>
    </lineage>
</organism>
<dbReference type="Proteomes" id="UP000220836">
    <property type="component" value="Unassembled WGS sequence"/>
</dbReference>
<keyword evidence="3" id="KW-1185">Reference proteome</keyword>
<sequence>MTGLEDFGATIVDNLQNRTSGPLGFRFIMQPTIAVLLAVRDGIGDGRSGARPYMLEILFPSEGRWPALKEGLKATNRVIILAFVLDMVYQIFVLKTFHPGAAFVIALFLAFIPYTLARGPVGRLATTYFASKSDGT</sequence>
<protein>
    <submittedName>
        <fullName evidence="2">Uncharacterized protein</fullName>
    </submittedName>
</protein>
<dbReference type="EMBL" id="FXYH01000010">
    <property type="protein sequence ID" value="SMX44317.1"/>
    <property type="molecule type" value="Genomic_DNA"/>
</dbReference>
<evidence type="ECO:0000256" key="1">
    <source>
        <dbReference type="SAM" id="Phobius"/>
    </source>
</evidence>
<feature type="transmembrane region" description="Helical" evidence="1">
    <location>
        <begin position="100"/>
        <end position="117"/>
    </location>
</feature>
<evidence type="ECO:0000313" key="3">
    <source>
        <dbReference type="Proteomes" id="UP000220836"/>
    </source>
</evidence>